<keyword evidence="2" id="KW-1185">Reference proteome</keyword>
<dbReference type="AlphaFoldDB" id="A0AAN8TAM3"/>
<sequence length="42" mass="5114">MAGWNWCTNDSNNVRGRIWVIWNPNEVTLQERKMQFNIFTGW</sequence>
<protein>
    <submittedName>
        <fullName evidence="1">Uncharacterized protein</fullName>
    </submittedName>
</protein>
<evidence type="ECO:0000313" key="2">
    <source>
        <dbReference type="Proteomes" id="UP001371456"/>
    </source>
</evidence>
<accession>A0AAN8TAM3</accession>
<reference evidence="1 2" key="1">
    <citation type="submission" date="2024-02" db="EMBL/GenBank/DDBJ databases">
        <title>de novo genome assembly of Solanum bulbocastanum strain 11H21.</title>
        <authorList>
            <person name="Hosaka A.J."/>
        </authorList>
    </citation>
    <scope>NUCLEOTIDE SEQUENCE [LARGE SCALE GENOMIC DNA]</scope>
    <source>
        <tissue evidence="1">Young leaves</tissue>
    </source>
</reference>
<dbReference type="EMBL" id="JBANQN010000007">
    <property type="protein sequence ID" value="KAK6784520.1"/>
    <property type="molecule type" value="Genomic_DNA"/>
</dbReference>
<evidence type="ECO:0000313" key="1">
    <source>
        <dbReference type="EMBL" id="KAK6784520.1"/>
    </source>
</evidence>
<comment type="caution">
    <text evidence="1">The sequence shown here is derived from an EMBL/GenBank/DDBJ whole genome shotgun (WGS) entry which is preliminary data.</text>
</comment>
<organism evidence="1 2">
    <name type="scientific">Solanum bulbocastanum</name>
    <name type="common">Wild potato</name>
    <dbReference type="NCBI Taxonomy" id="147425"/>
    <lineage>
        <taxon>Eukaryota</taxon>
        <taxon>Viridiplantae</taxon>
        <taxon>Streptophyta</taxon>
        <taxon>Embryophyta</taxon>
        <taxon>Tracheophyta</taxon>
        <taxon>Spermatophyta</taxon>
        <taxon>Magnoliopsida</taxon>
        <taxon>eudicotyledons</taxon>
        <taxon>Gunneridae</taxon>
        <taxon>Pentapetalae</taxon>
        <taxon>asterids</taxon>
        <taxon>lamiids</taxon>
        <taxon>Solanales</taxon>
        <taxon>Solanaceae</taxon>
        <taxon>Solanoideae</taxon>
        <taxon>Solaneae</taxon>
        <taxon>Solanum</taxon>
    </lineage>
</organism>
<gene>
    <name evidence="1" type="ORF">RDI58_017975</name>
</gene>
<dbReference type="Proteomes" id="UP001371456">
    <property type="component" value="Unassembled WGS sequence"/>
</dbReference>
<proteinExistence type="predicted"/>
<name>A0AAN8TAM3_SOLBU</name>